<protein>
    <recommendedName>
        <fullName evidence="6">Cholesterol side-chain cleavage enzyme, mitochondrial</fullName>
        <ecNumber evidence="5">1.14.15.6</ecNumber>
    </recommendedName>
    <alternativeName>
        <fullName evidence="21">CYPXIA1</fullName>
    </alternativeName>
    <alternativeName>
        <fullName evidence="23">Cholesterol desmolase</fullName>
    </alternativeName>
    <alternativeName>
        <fullName evidence="22">Cytochrome P450 11A1</fullName>
    </alternativeName>
    <alternativeName>
        <fullName evidence="24">Cytochrome P450(scc)</fullName>
    </alternativeName>
</protein>
<keyword evidence="17" id="KW-0472">Membrane</keyword>
<dbReference type="SUPFAM" id="SSF48264">
    <property type="entry name" value="Cytochrome P450"/>
    <property type="match status" value="1"/>
</dbReference>
<dbReference type="InterPro" id="IPR036396">
    <property type="entry name" value="Cyt_P450_sf"/>
</dbReference>
<evidence type="ECO:0000256" key="12">
    <source>
        <dbReference type="ARBA" id="ARBA00023002"/>
    </source>
</evidence>
<evidence type="ECO:0000256" key="1">
    <source>
        <dbReference type="ARBA" id="ARBA00001971"/>
    </source>
</evidence>
<keyword evidence="13 25" id="KW-0408">Iron</keyword>
<dbReference type="PRINTS" id="PR00385">
    <property type="entry name" value="P450"/>
</dbReference>
<keyword evidence="9 25" id="KW-0479">Metal-binding</keyword>
<dbReference type="PANTHER" id="PTHR24279">
    <property type="entry name" value="CYTOCHROME P450"/>
    <property type="match status" value="1"/>
</dbReference>
<evidence type="ECO:0000256" key="8">
    <source>
        <dbReference type="ARBA" id="ARBA00022617"/>
    </source>
</evidence>
<evidence type="ECO:0000256" key="10">
    <source>
        <dbReference type="ARBA" id="ARBA00022792"/>
    </source>
</evidence>
<dbReference type="PRINTS" id="PR00463">
    <property type="entry name" value="EP450I"/>
</dbReference>
<dbReference type="EMBL" id="KP899603">
    <property type="protein sequence ID" value="AKH03535.1"/>
    <property type="molecule type" value="mRNA"/>
</dbReference>
<dbReference type="AlphaFoldDB" id="A0A0F7J1U8"/>
<reference evidence="27" key="1">
    <citation type="journal article" date="2015" name="Environ. Sci. Technol.">
        <title>Identification of the Full 46 Cytochrome P450 (CYP) Complement and Modulation of CYP Expression in Response to Water-Accommodated Fractions of Crude Oil in the Cyclopoid Copepod Paracyclopina nana.</title>
        <authorList>
            <person name="Han J."/>
            <person name="Won E.J."/>
            <person name="Kim H.S."/>
            <person name="Nelson D.R."/>
            <person name="Lee S.J."/>
            <person name="Park H.G."/>
            <person name="Lee J.S."/>
        </authorList>
    </citation>
    <scope>NUCLEOTIDE SEQUENCE</scope>
</reference>
<keyword evidence="8 25" id="KW-0349">Heme</keyword>
<dbReference type="GO" id="GO:0006704">
    <property type="term" value="P:glucocorticoid biosynthetic process"/>
    <property type="evidence" value="ECO:0007669"/>
    <property type="project" value="TreeGrafter"/>
</dbReference>
<evidence type="ECO:0000313" key="27">
    <source>
        <dbReference type="EMBL" id="AKH03535.1"/>
    </source>
</evidence>
<comment type="cofactor">
    <cofactor evidence="1 25">
        <name>heme</name>
        <dbReference type="ChEBI" id="CHEBI:30413"/>
    </cofactor>
</comment>
<evidence type="ECO:0000256" key="11">
    <source>
        <dbReference type="ARBA" id="ARBA00022946"/>
    </source>
</evidence>
<evidence type="ECO:0000256" key="22">
    <source>
        <dbReference type="ARBA" id="ARBA00032666"/>
    </source>
</evidence>
<keyword evidence="20" id="KW-0755">Steroidogenesis</keyword>
<evidence type="ECO:0000256" key="6">
    <source>
        <dbReference type="ARBA" id="ARBA00019844"/>
    </source>
</evidence>
<dbReference type="PROSITE" id="PS00086">
    <property type="entry name" value="CYTOCHROME_P450"/>
    <property type="match status" value="1"/>
</dbReference>
<evidence type="ECO:0000256" key="20">
    <source>
        <dbReference type="ARBA" id="ARBA00023250"/>
    </source>
</evidence>
<evidence type="ECO:0000256" key="25">
    <source>
        <dbReference type="PIRSR" id="PIRSR602401-1"/>
    </source>
</evidence>
<evidence type="ECO:0000256" key="5">
    <source>
        <dbReference type="ARBA" id="ARBA00012764"/>
    </source>
</evidence>
<comment type="subcellular location">
    <subcellularLocation>
        <location evidence="2">Mitochondrion inner membrane</location>
        <topology evidence="2">Peripheral membrane protein</topology>
    </subcellularLocation>
</comment>
<gene>
    <name evidence="27" type="primary">CYP315A1</name>
</gene>
<evidence type="ECO:0000256" key="13">
    <source>
        <dbReference type="ARBA" id="ARBA00023004"/>
    </source>
</evidence>
<sequence length="428" mass="48771">MGLLARAFSSFSKTIPIHVSKLPIDTTKLHLINQKVHGELGPIYAEKLGPDVNALWIACPKITEKLFRNEPEHPIHVVPQCWQEFNKRFNVKRGLFFLDGPEWQEMRSKMNPIFLKKNQWLAEALSHSNKVTDTLINDLKGQTEVDLEQILHKWSVESTLATLYGNCCQSTDSLNSFVQNVHQMFSSSAKLQTQSAFLAAETQTQDWLNFCSAAQEALAFLNSNLTKESKGLTGGVLSNVFTNEEISRIAQDLIIAAADTTSYTLLWALYHMATNKSWQEGEIKHKEVIRESMRISPVAPFLTRIQQKPLEAEEYFIDEGQLILVSIYAMGHDNSCFPNPEQFDPRRWSRDPESGKLKGVNDAFASLPFGFGTRSCIGKRLAEQQMEYFLNKFFATFELDVLNRVQYEMKLIGVPDARINFKLIQKKK</sequence>
<dbReference type="Gene3D" id="1.10.630.10">
    <property type="entry name" value="Cytochrome P450"/>
    <property type="match status" value="1"/>
</dbReference>
<proteinExistence type="evidence at transcript level"/>
<evidence type="ECO:0000256" key="18">
    <source>
        <dbReference type="ARBA" id="ARBA00023166"/>
    </source>
</evidence>
<keyword evidence="7" id="KW-0153">Cholesterol metabolism</keyword>
<keyword evidence="11" id="KW-0809">Transit peptide</keyword>
<organism evidence="27">
    <name type="scientific">Paracyclopina nana</name>
    <name type="common">Marine copepod</name>
    <dbReference type="NCBI Taxonomy" id="565004"/>
    <lineage>
        <taxon>Eukaryota</taxon>
        <taxon>Metazoa</taxon>
        <taxon>Ecdysozoa</taxon>
        <taxon>Arthropoda</taxon>
        <taxon>Crustacea</taxon>
        <taxon>Multicrustacea</taxon>
        <taxon>Hexanauplia</taxon>
        <taxon>Copepoda</taxon>
        <taxon>Cyclopoida</taxon>
        <taxon>Cyclopettidae</taxon>
        <taxon>Paracyclopina</taxon>
    </lineage>
</organism>
<dbReference type="InterPro" id="IPR001128">
    <property type="entry name" value="Cyt_P450"/>
</dbReference>
<dbReference type="GO" id="GO:0008203">
    <property type="term" value="P:cholesterol metabolic process"/>
    <property type="evidence" value="ECO:0007669"/>
    <property type="project" value="UniProtKB-KW"/>
</dbReference>
<evidence type="ECO:0000256" key="2">
    <source>
        <dbReference type="ARBA" id="ARBA00004637"/>
    </source>
</evidence>
<evidence type="ECO:0000256" key="16">
    <source>
        <dbReference type="ARBA" id="ARBA00023128"/>
    </source>
</evidence>
<comment type="pathway">
    <text evidence="3">Lipid metabolism; C21-steroid hormone metabolism.</text>
</comment>
<dbReference type="GO" id="GO:0034650">
    <property type="term" value="P:cortisol metabolic process"/>
    <property type="evidence" value="ECO:0007669"/>
    <property type="project" value="TreeGrafter"/>
</dbReference>
<keyword evidence="15" id="KW-0443">Lipid metabolism</keyword>
<dbReference type="GO" id="GO:0020037">
    <property type="term" value="F:heme binding"/>
    <property type="evidence" value="ECO:0007669"/>
    <property type="project" value="InterPro"/>
</dbReference>
<dbReference type="InterPro" id="IPR017972">
    <property type="entry name" value="Cyt_P450_CS"/>
</dbReference>
<evidence type="ECO:0000256" key="3">
    <source>
        <dbReference type="ARBA" id="ARBA00005108"/>
    </source>
</evidence>
<keyword evidence="19" id="KW-0753">Steroid metabolism</keyword>
<evidence type="ECO:0000256" key="26">
    <source>
        <dbReference type="RuleBase" id="RU000461"/>
    </source>
</evidence>
<dbReference type="PANTHER" id="PTHR24279:SF3">
    <property type="entry name" value="CHOLESTEROL SIDE-CHAIN CLEAVAGE ENZYME, MITOCHONDRIAL"/>
    <property type="match status" value="1"/>
</dbReference>
<evidence type="ECO:0000256" key="9">
    <source>
        <dbReference type="ARBA" id="ARBA00022723"/>
    </source>
</evidence>
<keyword evidence="16" id="KW-0496">Mitochondrion</keyword>
<dbReference type="GO" id="GO:0006700">
    <property type="term" value="P:C21-steroid hormone biosynthetic process"/>
    <property type="evidence" value="ECO:0007669"/>
    <property type="project" value="TreeGrafter"/>
</dbReference>
<evidence type="ECO:0000256" key="19">
    <source>
        <dbReference type="ARBA" id="ARBA00023221"/>
    </source>
</evidence>
<dbReference type="GO" id="GO:0005506">
    <property type="term" value="F:iron ion binding"/>
    <property type="evidence" value="ECO:0007669"/>
    <property type="project" value="InterPro"/>
</dbReference>
<evidence type="ECO:0000256" key="24">
    <source>
        <dbReference type="ARBA" id="ARBA00033394"/>
    </source>
</evidence>
<feature type="binding site" description="axial binding residue" evidence="25">
    <location>
        <position position="376"/>
    </location>
    <ligand>
        <name>heme</name>
        <dbReference type="ChEBI" id="CHEBI:30413"/>
    </ligand>
    <ligandPart>
        <name>Fe</name>
        <dbReference type="ChEBI" id="CHEBI:18248"/>
    </ligandPart>
</feature>
<keyword evidence="18" id="KW-1207">Sterol metabolism</keyword>
<dbReference type="GO" id="GO:0008386">
    <property type="term" value="F:cholesterol monooxygenase (side-chain-cleaving) activity"/>
    <property type="evidence" value="ECO:0007669"/>
    <property type="project" value="UniProtKB-EC"/>
</dbReference>
<dbReference type="InterPro" id="IPR002401">
    <property type="entry name" value="Cyt_P450_E_grp-I"/>
</dbReference>
<evidence type="ECO:0000256" key="4">
    <source>
        <dbReference type="ARBA" id="ARBA00010617"/>
    </source>
</evidence>
<dbReference type="EC" id="1.14.15.6" evidence="5"/>
<evidence type="ECO:0000256" key="14">
    <source>
        <dbReference type="ARBA" id="ARBA00023033"/>
    </source>
</evidence>
<accession>A0A0F7J1U8</accession>
<dbReference type="InterPro" id="IPR050479">
    <property type="entry name" value="CYP11_CYP27_families"/>
</dbReference>
<dbReference type="GO" id="GO:0071375">
    <property type="term" value="P:cellular response to peptide hormone stimulus"/>
    <property type="evidence" value="ECO:0007669"/>
    <property type="project" value="TreeGrafter"/>
</dbReference>
<name>A0A0F7J1U8_PARNA</name>
<keyword evidence="12 26" id="KW-0560">Oxidoreductase</keyword>
<evidence type="ECO:0000256" key="23">
    <source>
        <dbReference type="ARBA" id="ARBA00033274"/>
    </source>
</evidence>
<keyword evidence="10" id="KW-0999">Mitochondrion inner membrane</keyword>
<evidence type="ECO:0000256" key="21">
    <source>
        <dbReference type="ARBA" id="ARBA00030343"/>
    </source>
</evidence>
<keyword evidence="14 26" id="KW-0503">Monooxygenase</keyword>
<comment type="similarity">
    <text evidence="4 26">Belongs to the cytochrome P450 family.</text>
</comment>
<evidence type="ECO:0000256" key="15">
    <source>
        <dbReference type="ARBA" id="ARBA00023098"/>
    </source>
</evidence>
<dbReference type="Pfam" id="PF00067">
    <property type="entry name" value="p450"/>
    <property type="match status" value="2"/>
</dbReference>
<evidence type="ECO:0000256" key="17">
    <source>
        <dbReference type="ARBA" id="ARBA00023136"/>
    </source>
</evidence>
<dbReference type="GO" id="GO:0005743">
    <property type="term" value="C:mitochondrial inner membrane"/>
    <property type="evidence" value="ECO:0007669"/>
    <property type="project" value="UniProtKB-SubCell"/>
</dbReference>
<evidence type="ECO:0000256" key="7">
    <source>
        <dbReference type="ARBA" id="ARBA00022548"/>
    </source>
</evidence>